<reference evidence="1" key="1">
    <citation type="journal article" date="2021" name="Genome Biol. Evol.">
        <title>A High-Quality Reference Genome for a Parasitic Bivalve with Doubly Uniparental Inheritance (Bivalvia: Unionida).</title>
        <authorList>
            <person name="Smith C.H."/>
        </authorList>
    </citation>
    <scope>NUCLEOTIDE SEQUENCE</scope>
    <source>
        <strain evidence="1">CHS0354</strain>
    </source>
</reference>
<evidence type="ECO:0000313" key="2">
    <source>
        <dbReference type="Proteomes" id="UP001195483"/>
    </source>
</evidence>
<name>A0AAE0TK67_9BIVA</name>
<comment type="caution">
    <text evidence="1">The sequence shown here is derived from an EMBL/GenBank/DDBJ whole genome shotgun (WGS) entry which is preliminary data.</text>
</comment>
<reference evidence="1" key="2">
    <citation type="journal article" date="2021" name="Genome Biol. Evol.">
        <title>Developing a high-quality reference genome for a parasitic bivalve with doubly uniparental inheritance (Bivalvia: Unionida).</title>
        <authorList>
            <person name="Smith C.H."/>
        </authorList>
    </citation>
    <scope>NUCLEOTIDE SEQUENCE</scope>
    <source>
        <strain evidence="1">CHS0354</strain>
        <tissue evidence="1">Mantle</tissue>
    </source>
</reference>
<protein>
    <submittedName>
        <fullName evidence="1">Uncharacterized protein</fullName>
    </submittedName>
</protein>
<dbReference type="EMBL" id="JAEAOA010002337">
    <property type="protein sequence ID" value="KAK3611832.1"/>
    <property type="molecule type" value="Genomic_DNA"/>
</dbReference>
<dbReference type="Proteomes" id="UP001195483">
    <property type="component" value="Unassembled WGS sequence"/>
</dbReference>
<evidence type="ECO:0000313" key="1">
    <source>
        <dbReference type="EMBL" id="KAK3611832.1"/>
    </source>
</evidence>
<proteinExistence type="predicted"/>
<reference evidence="1" key="3">
    <citation type="submission" date="2023-05" db="EMBL/GenBank/DDBJ databases">
        <authorList>
            <person name="Smith C.H."/>
        </authorList>
    </citation>
    <scope>NUCLEOTIDE SEQUENCE</scope>
    <source>
        <strain evidence="1">CHS0354</strain>
        <tissue evidence="1">Mantle</tissue>
    </source>
</reference>
<accession>A0AAE0TK67</accession>
<dbReference type="AlphaFoldDB" id="A0AAE0TK67"/>
<sequence>MIASYPMAVSEICNDKNLVPDSFNEFTASNKITNRVDFHKVEQFSGVVFTPVLTEEKHFWTMNIELTTYEDGSKSDEFLDFGIVNYSDLGQCTGLTSNNAAYLCSISTSRKGNFHLKL</sequence>
<gene>
    <name evidence="1" type="ORF">CHS0354_040504</name>
</gene>
<keyword evidence="2" id="KW-1185">Reference proteome</keyword>
<organism evidence="1 2">
    <name type="scientific">Potamilus streckersoni</name>
    <dbReference type="NCBI Taxonomy" id="2493646"/>
    <lineage>
        <taxon>Eukaryota</taxon>
        <taxon>Metazoa</taxon>
        <taxon>Spiralia</taxon>
        <taxon>Lophotrochozoa</taxon>
        <taxon>Mollusca</taxon>
        <taxon>Bivalvia</taxon>
        <taxon>Autobranchia</taxon>
        <taxon>Heteroconchia</taxon>
        <taxon>Palaeoheterodonta</taxon>
        <taxon>Unionida</taxon>
        <taxon>Unionoidea</taxon>
        <taxon>Unionidae</taxon>
        <taxon>Ambleminae</taxon>
        <taxon>Lampsilini</taxon>
        <taxon>Potamilus</taxon>
    </lineage>
</organism>